<accession>A0A2P2C669</accession>
<evidence type="ECO:0000313" key="1">
    <source>
        <dbReference type="EMBL" id="CUR57510.1"/>
    </source>
</evidence>
<dbReference type="EMBL" id="CZKB01000005">
    <property type="protein sequence ID" value="CUR57510.1"/>
    <property type="molecule type" value="Genomic_DNA"/>
</dbReference>
<proteinExistence type="predicted"/>
<reference evidence="1" key="1">
    <citation type="submission" date="2015-08" db="EMBL/GenBank/DDBJ databases">
        <authorList>
            <person name="Babu N.S."/>
            <person name="Beckwith C.J."/>
            <person name="Beseler K.G."/>
            <person name="Brison A."/>
            <person name="Carone J.V."/>
            <person name="Caskin T.P."/>
            <person name="Diamond M."/>
            <person name="Durham M.E."/>
            <person name="Foxe J.M."/>
            <person name="Go M."/>
            <person name="Henderson B.A."/>
            <person name="Jones I.B."/>
            <person name="McGettigan J.A."/>
            <person name="Micheletti S.J."/>
            <person name="Nasrallah M.E."/>
            <person name="Ortiz D."/>
            <person name="Piller C.R."/>
            <person name="Privatt S.R."/>
            <person name="Schneider S.L."/>
            <person name="Sharp S."/>
            <person name="Smith T.C."/>
            <person name="Stanton J.D."/>
            <person name="Ullery H.E."/>
            <person name="Wilson R.J."/>
            <person name="Serrano M.G."/>
            <person name="Buck G."/>
            <person name="Lee V."/>
            <person name="Wang Y."/>
            <person name="Carvalho R."/>
            <person name="Voegtly L."/>
            <person name="Shi R."/>
            <person name="Duckworth R."/>
            <person name="Johnson A."/>
            <person name="Loviza R."/>
            <person name="Walstead R."/>
            <person name="Shah Z."/>
            <person name="Kiflezghi M."/>
            <person name="Wade K."/>
            <person name="Ball S.L."/>
            <person name="Bradley K.W."/>
            <person name="Asai D.J."/>
            <person name="Bowman C.A."/>
            <person name="Russell D.A."/>
            <person name="Pope W.H."/>
            <person name="Jacobs-Sera D."/>
            <person name="Hendrix R.W."/>
            <person name="Hatfull G.F."/>
        </authorList>
    </citation>
    <scope>NUCLEOTIDE SEQUENCE</scope>
</reference>
<organism evidence="1">
    <name type="scientific">metagenome</name>
    <dbReference type="NCBI Taxonomy" id="256318"/>
    <lineage>
        <taxon>unclassified sequences</taxon>
        <taxon>metagenomes</taxon>
    </lineage>
</organism>
<name>A0A2P2C669_9ZZZZ</name>
<protein>
    <submittedName>
        <fullName evidence="1">Uncharacterized protein</fullName>
    </submittedName>
</protein>
<dbReference type="AlphaFoldDB" id="A0A2P2C669"/>
<sequence>MSAVEVRRTLGAHGKEVIRRMSSFRMSEVAAR</sequence>
<gene>
    <name evidence="1" type="ORF">NOCA1130066</name>
</gene>